<keyword evidence="2" id="KW-1185">Reference proteome</keyword>
<dbReference type="EMBL" id="CAXAMM010027535">
    <property type="protein sequence ID" value="CAK9060979.1"/>
    <property type="molecule type" value="Genomic_DNA"/>
</dbReference>
<dbReference type="Proteomes" id="UP001642464">
    <property type="component" value="Unassembled WGS sequence"/>
</dbReference>
<name>A0ABP0NDW0_9DINO</name>
<sequence>MATAWIDFISAMESVQPPDDVLKEAVRFFQDVAKLSDPNVASGVTEADLDKLKLPDSLPGSRFAVDKAKLAQATARTALAATPVSAKALASALAPVKVPDLATEEAKAQGRVPFTYVDLTSKEVLPLWLPADSVGGKLTLRDEEESKWVAAFVRYSTTAVATGQATWPVVFGHLDVVLQICEQEKIKGRAPYLAFLYDDLLRRQWARRADKGDPGRVPVAAQHHDLTWTVWKSGSKTWVSQHFGMPFGTISAVYAWHRVGYMLWLILVRFKAPACRYVDDFFGASRAGVVWSAGPVPTVLSKLLGFPTDNSKDADATWSMVVLGALVNISWAEQKIFTRVRSNRDGSTEVAPWHFELALILVAEGFHDPSHLAGACPASMAKLSPTAKGKALLSPAVSRANERHQQSQLQRAKGVPTMAAAHAVQFAEALSSVTPESTLPGGNPTMVCKTLQDMAPPQCHMHLQTAVTHLKLQTNEADMCMFVAILRNAVAARNYVGHVKWACQYLGLPLTWVGCSLTMTLQGLQKQHRSERVGCLSTRKLMSEELLLRLLALADGIEMFKPVGDLLLVSWQALLRVQSEAIPLENGSHETVHCLPPSRHSSVFVDSLGNLFIRLKQRKHRPQASMLVRPWPCICTARLRSPLCAGHRLALRCAQMPEGHKLFHFASAIALTQFRKMLKLLQVTELHGFSFKCLRAGKAASLARAGNSLFQVMQSGEWRSAAVLAYADEDEFDKAAFLDIACDSASSSDSES</sequence>
<accession>A0ABP0NDW0</accession>
<keyword evidence="1" id="KW-0378">Hydrolase</keyword>
<comment type="caution">
    <text evidence="1">The sequence shown here is derived from an EMBL/GenBank/DDBJ whole genome shotgun (WGS) entry which is preliminary data.</text>
</comment>
<evidence type="ECO:0000313" key="1">
    <source>
        <dbReference type="EMBL" id="CAK9060979.1"/>
    </source>
</evidence>
<protein>
    <submittedName>
        <fullName evidence="1">S-formylglutathione hydrolase</fullName>
    </submittedName>
</protein>
<reference evidence="1 2" key="1">
    <citation type="submission" date="2024-02" db="EMBL/GenBank/DDBJ databases">
        <authorList>
            <person name="Chen Y."/>
            <person name="Shah S."/>
            <person name="Dougan E. K."/>
            <person name="Thang M."/>
            <person name="Chan C."/>
        </authorList>
    </citation>
    <scope>NUCLEOTIDE SEQUENCE [LARGE SCALE GENOMIC DNA]</scope>
</reference>
<organism evidence="1 2">
    <name type="scientific">Durusdinium trenchii</name>
    <dbReference type="NCBI Taxonomy" id="1381693"/>
    <lineage>
        <taxon>Eukaryota</taxon>
        <taxon>Sar</taxon>
        <taxon>Alveolata</taxon>
        <taxon>Dinophyceae</taxon>
        <taxon>Suessiales</taxon>
        <taxon>Symbiodiniaceae</taxon>
        <taxon>Durusdinium</taxon>
    </lineage>
</organism>
<evidence type="ECO:0000313" key="2">
    <source>
        <dbReference type="Proteomes" id="UP001642464"/>
    </source>
</evidence>
<dbReference type="GO" id="GO:0016787">
    <property type="term" value="F:hydrolase activity"/>
    <property type="evidence" value="ECO:0007669"/>
    <property type="project" value="UniProtKB-KW"/>
</dbReference>
<gene>
    <name evidence="1" type="ORF">SCF082_LOCUS32023</name>
</gene>
<proteinExistence type="predicted"/>